<keyword evidence="2" id="KW-0813">Transport</keyword>
<comment type="similarity">
    <text evidence="7">Belongs to the drug/metabolite transporter (DMT) superfamily. Small multidrug resistance (SMR) (TC 2.A.7.1) family. Gdx/SugE subfamily.</text>
</comment>
<feature type="transmembrane region" description="Helical" evidence="10">
    <location>
        <begin position="33"/>
        <end position="50"/>
    </location>
</feature>
<feature type="transmembrane region" description="Helical" evidence="10">
    <location>
        <begin position="57"/>
        <end position="78"/>
    </location>
</feature>
<evidence type="ECO:0000256" key="9">
    <source>
        <dbReference type="RuleBase" id="RU003942"/>
    </source>
</evidence>
<evidence type="ECO:0000256" key="5">
    <source>
        <dbReference type="ARBA" id="ARBA00022989"/>
    </source>
</evidence>
<feature type="transmembrane region" description="Helical" evidence="10">
    <location>
        <begin position="84"/>
        <end position="103"/>
    </location>
</feature>
<evidence type="ECO:0000313" key="11">
    <source>
        <dbReference type="EMBL" id="MBD5772556.1"/>
    </source>
</evidence>
<evidence type="ECO:0000256" key="4">
    <source>
        <dbReference type="ARBA" id="ARBA00022692"/>
    </source>
</evidence>
<dbReference type="EMBL" id="JACYFC010000007">
    <property type="protein sequence ID" value="MBD5772556.1"/>
    <property type="molecule type" value="Genomic_DNA"/>
</dbReference>
<evidence type="ECO:0000256" key="2">
    <source>
        <dbReference type="ARBA" id="ARBA00022448"/>
    </source>
</evidence>
<keyword evidence="12" id="KW-1185">Reference proteome</keyword>
<name>A0ABR8P2R4_9GAMM</name>
<evidence type="ECO:0000256" key="8">
    <source>
        <dbReference type="ARBA" id="ARBA00039168"/>
    </source>
</evidence>
<evidence type="ECO:0000256" key="7">
    <source>
        <dbReference type="ARBA" id="ARBA00038151"/>
    </source>
</evidence>
<dbReference type="InterPro" id="IPR037185">
    <property type="entry name" value="EmrE-like"/>
</dbReference>
<evidence type="ECO:0000256" key="3">
    <source>
        <dbReference type="ARBA" id="ARBA00022475"/>
    </source>
</evidence>
<comment type="subcellular location">
    <subcellularLocation>
        <location evidence="1 9">Cell membrane</location>
        <topology evidence="1 9">Multi-pass membrane protein</topology>
    </subcellularLocation>
</comment>
<dbReference type="RefSeq" id="WP_191595945.1">
    <property type="nucleotide sequence ID" value="NZ_JACYFC010000007.1"/>
</dbReference>
<keyword evidence="6 10" id="KW-0472">Membrane</keyword>
<evidence type="ECO:0000256" key="10">
    <source>
        <dbReference type="SAM" id="Phobius"/>
    </source>
</evidence>
<dbReference type="Proteomes" id="UP000604161">
    <property type="component" value="Unassembled WGS sequence"/>
</dbReference>
<dbReference type="Gene3D" id="1.10.3730.20">
    <property type="match status" value="1"/>
</dbReference>
<reference evidence="11 12" key="1">
    <citation type="submission" date="2020-09" db="EMBL/GenBank/DDBJ databases">
        <title>Marinomonas sp. nov., isolated from the cysticercosis algae of Qingdao, China.</title>
        <authorList>
            <person name="Sun X."/>
        </authorList>
    </citation>
    <scope>NUCLEOTIDE SEQUENCE [LARGE SCALE GENOMIC DNA]</scope>
    <source>
        <strain evidence="11 12">SM2066</strain>
    </source>
</reference>
<evidence type="ECO:0000313" key="12">
    <source>
        <dbReference type="Proteomes" id="UP000604161"/>
    </source>
</evidence>
<organism evidence="11 12">
    <name type="scientific">Marinomonas colpomeniae</name>
    <dbReference type="NCBI Taxonomy" id="2774408"/>
    <lineage>
        <taxon>Bacteria</taxon>
        <taxon>Pseudomonadati</taxon>
        <taxon>Pseudomonadota</taxon>
        <taxon>Gammaproteobacteria</taxon>
        <taxon>Oceanospirillales</taxon>
        <taxon>Oceanospirillaceae</taxon>
        <taxon>Marinomonas</taxon>
    </lineage>
</organism>
<protein>
    <recommendedName>
        <fullName evidence="8">Guanidinium exporter</fullName>
    </recommendedName>
</protein>
<dbReference type="PANTHER" id="PTHR30561">
    <property type="entry name" value="SMR FAMILY PROTON-DEPENDENT DRUG EFFLUX TRANSPORTER SUGE"/>
    <property type="match status" value="1"/>
</dbReference>
<dbReference type="InterPro" id="IPR045324">
    <property type="entry name" value="Small_multidrug_res"/>
</dbReference>
<sequence>MAWVYLFIAGILECLWAIGLKESDGFTKFWPSVISAILIIVSLVLLSIAMRSIPIGTAYAVWTGIGASTIVIVGMVFMNEPASLARIACLCMIVGGVVGLQLVSDGHA</sequence>
<dbReference type="InterPro" id="IPR000390">
    <property type="entry name" value="Small_drug/metabolite_transptr"/>
</dbReference>
<keyword evidence="5 10" id="KW-1133">Transmembrane helix</keyword>
<comment type="caution">
    <text evidence="11">The sequence shown here is derived from an EMBL/GenBank/DDBJ whole genome shotgun (WGS) entry which is preliminary data.</text>
</comment>
<dbReference type="SUPFAM" id="SSF103481">
    <property type="entry name" value="Multidrug resistance efflux transporter EmrE"/>
    <property type="match status" value="1"/>
</dbReference>
<keyword evidence="4 9" id="KW-0812">Transmembrane</keyword>
<dbReference type="Pfam" id="PF00893">
    <property type="entry name" value="Multi_Drug_Res"/>
    <property type="match status" value="1"/>
</dbReference>
<gene>
    <name evidence="11" type="ORF">IF202_16095</name>
</gene>
<evidence type="ECO:0000256" key="1">
    <source>
        <dbReference type="ARBA" id="ARBA00004651"/>
    </source>
</evidence>
<accession>A0ABR8P2R4</accession>
<keyword evidence="3" id="KW-1003">Cell membrane</keyword>
<proteinExistence type="inferred from homology"/>
<dbReference type="PANTHER" id="PTHR30561:SF0">
    <property type="entry name" value="GUANIDINIUM EXPORTER"/>
    <property type="match status" value="1"/>
</dbReference>
<evidence type="ECO:0000256" key="6">
    <source>
        <dbReference type="ARBA" id="ARBA00023136"/>
    </source>
</evidence>